<reference evidence="12" key="1">
    <citation type="submission" date="2025-08" db="UniProtKB">
        <authorList>
            <consortium name="RefSeq"/>
        </authorList>
    </citation>
    <scope>IDENTIFICATION</scope>
    <source>
        <tissue evidence="12">Whole body</tissue>
    </source>
</reference>
<dbReference type="GO" id="GO:0004984">
    <property type="term" value="F:olfactory receptor activity"/>
    <property type="evidence" value="ECO:0007669"/>
    <property type="project" value="InterPro"/>
</dbReference>
<dbReference type="GO" id="GO:0005886">
    <property type="term" value="C:plasma membrane"/>
    <property type="evidence" value="ECO:0007669"/>
    <property type="project" value="TreeGrafter"/>
</dbReference>
<feature type="transmembrane region" description="Helical" evidence="10">
    <location>
        <begin position="275"/>
        <end position="294"/>
    </location>
</feature>
<organism evidence="11 12">
    <name type="scientific">Ceratina calcarata</name>
    <dbReference type="NCBI Taxonomy" id="156304"/>
    <lineage>
        <taxon>Eukaryota</taxon>
        <taxon>Metazoa</taxon>
        <taxon>Ecdysozoa</taxon>
        <taxon>Arthropoda</taxon>
        <taxon>Hexapoda</taxon>
        <taxon>Insecta</taxon>
        <taxon>Pterygota</taxon>
        <taxon>Neoptera</taxon>
        <taxon>Endopterygota</taxon>
        <taxon>Hymenoptera</taxon>
        <taxon>Apocrita</taxon>
        <taxon>Aculeata</taxon>
        <taxon>Apoidea</taxon>
        <taxon>Anthophila</taxon>
        <taxon>Apidae</taxon>
        <taxon>Ceratina</taxon>
        <taxon>Zadontomerus</taxon>
    </lineage>
</organism>
<feature type="transmembrane region" description="Helical" evidence="10">
    <location>
        <begin position="727"/>
        <end position="748"/>
    </location>
</feature>
<evidence type="ECO:0000256" key="9">
    <source>
        <dbReference type="ARBA" id="ARBA00023224"/>
    </source>
</evidence>
<evidence type="ECO:0000256" key="3">
    <source>
        <dbReference type="ARBA" id="ARBA00022606"/>
    </source>
</evidence>
<feature type="transmembrane region" description="Helical" evidence="10">
    <location>
        <begin position="243"/>
        <end position="263"/>
    </location>
</feature>
<keyword evidence="5" id="KW-0552">Olfaction</keyword>
<dbReference type="RefSeq" id="XP_026671184.1">
    <property type="nucleotide sequence ID" value="XM_026815383.1"/>
</dbReference>
<dbReference type="AlphaFoldDB" id="A0AAJ7WCJ2"/>
<dbReference type="Pfam" id="PF02949">
    <property type="entry name" value="7tm_6"/>
    <property type="match status" value="3"/>
</dbReference>
<comment type="subcellular location">
    <subcellularLocation>
        <location evidence="1">Cell membrane</location>
        <topology evidence="1">Multi-pass membrane protein</topology>
    </subcellularLocation>
</comment>
<accession>A0AAJ7WCJ2</accession>
<feature type="transmembrane region" description="Helical" evidence="10">
    <location>
        <begin position="124"/>
        <end position="145"/>
    </location>
</feature>
<keyword evidence="11" id="KW-1185">Reference proteome</keyword>
<keyword evidence="7 10" id="KW-0472">Membrane</keyword>
<keyword evidence="6 10" id="KW-1133">Transmembrane helix</keyword>
<evidence type="ECO:0000256" key="7">
    <source>
        <dbReference type="ARBA" id="ARBA00023136"/>
    </source>
</evidence>
<gene>
    <name evidence="12" type="primary">LOC108626940</name>
</gene>
<evidence type="ECO:0000313" key="12">
    <source>
        <dbReference type="RefSeq" id="XP_026671184.1"/>
    </source>
</evidence>
<sequence>MYTLQLIFKLLTLTGLLKPSSWKSLWKRVLYKIYAGTLSVLLISLEIFLILDLFINVDDQDDLAENLYVTLTLLSSSLKTIMLLIYIGDILILIDVIQKEPFVPLNDEEIKIRMKFEDQIEWNSMAYTFAMHCFVSLMWIGSLFTDFRNGRLKFRVWLPKFLSSPRLFAVIFLHQIIATTFSTNINIICDCLFSSLLIHIYCQLEILGHRMRNIMVNKKYSAKGCAYHHDQIYKFAVMVNDNFKTIMSIQFMISTGTMCFILYRLSLCSFGPKFVEIACYLFCLLLQIFYYCWFGNEVKLKSQEIADMILENGLVSLDEKSKKILLVIMRRTLEPIRFTGFYIISMNLDSFVSVSILNVTLENQHINSTGSNFSSVKGVDGIEMSSLSHSTPYLHEDLKTMTEKFSLCISVLGVCLKVANLFLQRKEIINVMNMLLKEDCLPKDETEKLIQRKHDIHARKLTIYCEILNESAVFFGTVAQFNLLIETRSLPFSDWMPYDLSSQESYLISLLYQTMSLMICANTSVANETLIAGLMIQAGAQFEIFCHRARNFAASITEAEGNNMFKQHLKHNYKRTLENLVKYHLEIYRKLTIYCEILNESAVFFGTVAQFNLLIETRSLPFSDWMPYDLSSQESYLISLLYQTMSLMICANTSVANETLIAGLMIQAGAQFEIFCHRARNFAASITEAEGNNMFKQHLKHNYKRTLENLVKYHLEIYRFAQRVNIVFQYMIFLQFSISSTVLCLSIYKMSTIDPFSVNFIWSAFYLCCMLMQVYLYCWFGNEVTLKSSKVGDAIYEMDWTTLPVNVMKDLLLIMVRSTRPVKMTSGYVLTLSVESFRSIMKITYSSYNLLTNTASK</sequence>
<evidence type="ECO:0000313" key="11">
    <source>
        <dbReference type="Proteomes" id="UP000694925"/>
    </source>
</evidence>
<feature type="transmembrane region" description="Helical" evidence="10">
    <location>
        <begin position="760"/>
        <end position="780"/>
    </location>
</feature>
<dbReference type="PANTHER" id="PTHR21137">
    <property type="entry name" value="ODORANT RECEPTOR"/>
    <property type="match status" value="1"/>
</dbReference>
<keyword evidence="3" id="KW-0716">Sensory transduction</keyword>
<dbReference type="KEGG" id="ccal:108626940"/>
<evidence type="ECO:0000256" key="10">
    <source>
        <dbReference type="SAM" id="Phobius"/>
    </source>
</evidence>
<proteinExistence type="predicted"/>
<dbReference type="PANTHER" id="PTHR21137:SF35">
    <property type="entry name" value="ODORANT RECEPTOR 19A-RELATED"/>
    <property type="match status" value="1"/>
</dbReference>
<evidence type="ECO:0000256" key="1">
    <source>
        <dbReference type="ARBA" id="ARBA00004651"/>
    </source>
</evidence>
<evidence type="ECO:0000256" key="5">
    <source>
        <dbReference type="ARBA" id="ARBA00022725"/>
    </source>
</evidence>
<feature type="transmembrane region" description="Helical" evidence="10">
    <location>
        <begin position="33"/>
        <end position="55"/>
    </location>
</feature>
<evidence type="ECO:0000256" key="2">
    <source>
        <dbReference type="ARBA" id="ARBA00022475"/>
    </source>
</evidence>
<keyword evidence="4 10" id="KW-0812">Transmembrane</keyword>
<evidence type="ECO:0000256" key="6">
    <source>
        <dbReference type="ARBA" id="ARBA00022989"/>
    </source>
</evidence>
<dbReference type="GO" id="GO:0007165">
    <property type="term" value="P:signal transduction"/>
    <property type="evidence" value="ECO:0007669"/>
    <property type="project" value="UniProtKB-KW"/>
</dbReference>
<dbReference type="GO" id="GO:0005549">
    <property type="term" value="F:odorant binding"/>
    <property type="evidence" value="ECO:0007669"/>
    <property type="project" value="InterPro"/>
</dbReference>
<keyword evidence="8" id="KW-0675">Receptor</keyword>
<protein>
    <submittedName>
        <fullName evidence="12">Uncharacterized protein LOC108626940</fullName>
    </submittedName>
</protein>
<feature type="transmembrane region" description="Helical" evidence="10">
    <location>
        <begin position="67"/>
        <end position="94"/>
    </location>
</feature>
<keyword evidence="2" id="KW-1003">Cell membrane</keyword>
<evidence type="ECO:0000256" key="4">
    <source>
        <dbReference type="ARBA" id="ARBA00022692"/>
    </source>
</evidence>
<name>A0AAJ7WCJ2_9HYME</name>
<dbReference type="Proteomes" id="UP000694925">
    <property type="component" value="Unplaced"/>
</dbReference>
<keyword evidence="9" id="KW-0807">Transducer</keyword>
<dbReference type="InterPro" id="IPR004117">
    <property type="entry name" value="7tm6_olfct_rcpt"/>
</dbReference>
<evidence type="ECO:0000256" key="8">
    <source>
        <dbReference type="ARBA" id="ARBA00023170"/>
    </source>
</evidence>
<dbReference type="GeneID" id="108626940"/>